<proteinExistence type="predicted"/>
<accession>A0A497JGQ3</accession>
<organism evidence="2 3">
    <name type="scientific">Candidatus Iainarchaeum sp</name>
    <dbReference type="NCBI Taxonomy" id="3101447"/>
    <lineage>
        <taxon>Archaea</taxon>
        <taxon>Candidatus Iainarchaeota</taxon>
        <taxon>Candidatus Iainarchaeia</taxon>
        <taxon>Candidatus Iainarchaeales</taxon>
        <taxon>Candidatus Iainarchaeaceae</taxon>
        <taxon>Candidatus Iainarchaeum</taxon>
    </lineage>
</organism>
<evidence type="ECO:0000313" key="3">
    <source>
        <dbReference type="Proteomes" id="UP000277633"/>
    </source>
</evidence>
<feature type="coiled-coil region" evidence="1">
    <location>
        <begin position="1"/>
        <end position="73"/>
    </location>
</feature>
<dbReference type="Proteomes" id="UP000277633">
    <property type="component" value="Unassembled WGS sequence"/>
</dbReference>
<reference evidence="2 3" key="1">
    <citation type="submission" date="2018-06" db="EMBL/GenBank/DDBJ databases">
        <title>Extensive metabolic versatility and redundancy in microbially diverse, dynamic hydrothermal sediments.</title>
        <authorList>
            <person name="Dombrowski N."/>
            <person name="Teske A."/>
            <person name="Baker B.J."/>
        </authorList>
    </citation>
    <scope>NUCLEOTIDE SEQUENCE [LARGE SCALE GENOMIC DNA]</scope>
    <source>
        <strain evidence="2">B9_G13</strain>
    </source>
</reference>
<evidence type="ECO:0000256" key="1">
    <source>
        <dbReference type="SAM" id="Coils"/>
    </source>
</evidence>
<name>A0A497JGQ3_9ARCH</name>
<sequence length="231" mass="26675">IRALSEKIKRLEKKAKTMPKEIKKLLKTQAMEKRKIVKLEKALKNTKKDIRKLKEMQRNIEKMGIDLQKQTKRLEVILKEAEAAINITAETSAKRSYEKELNAYLAADLVRLYFEEIARAGFKKTLTLSEIINAYKFTLEKLEGSTVLTKTEQEEIASELKEIKKAIEKPEVAPIETKGYSYTNKKGQVYYLHKKGKLYYFSRDPLGAISLPAGYYVKENEQTGLPILKKK</sequence>
<comment type="caution">
    <text evidence="2">The sequence shown here is derived from an EMBL/GenBank/DDBJ whole genome shotgun (WGS) entry which is preliminary data.</text>
</comment>
<dbReference type="AlphaFoldDB" id="A0A497JGQ3"/>
<gene>
    <name evidence="2" type="ORF">DRO07_00625</name>
</gene>
<feature type="non-terminal residue" evidence="2">
    <location>
        <position position="1"/>
    </location>
</feature>
<protein>
    <submittedName>
        <fullName evidence="2">Uncharacterized protein</fullName>
    </submittedName>
</protein>
<dbReference type="EMBL" id="QMWO01000012">
    <property type="protein sequence ID" value="RLG70269.1"/>
    <property type="molecule type" value="Genomic_DNA"/>
</dbReference>
<keyword evidence="1" id="KW-0175">Coiled coil</keyword>
<evidence type="ECO:0000313" key="2">
    <source>
        <dbReference type="EMBL" id="RLG70269.1"/>
    </source>
</evidence>